<dbReference type="SUPFAM" id="SSF51182">
    <property type="entry name" value="RmlC-like cupins"/>
    <property type="match status" value="1"/>
</dbReference>
<dbReference type="RefSeq" id="WP_015948310.1">
    <property type="nucleotide sequence ID" value="NC_011768.1"/>
</dbReference>
<organism evidence="2 3">
    <name type="scientific">Desulfatibacillum aliphaticivorans</name>
    <dbReference type="NCBI Taxonomy" id="218208"/>
    <lineage>
        <taxon>Bacteria</taxon>
        <taxon>Pseudomonadati</taxon>
        <taxon>Thermodesulfobacteriota</taxon>
        <taxon>Desulfobacteria</taxon>
        <taxon>Desulfobacterales</taxon>
        <taxon>Desulfatibacillaceae</taxon>
        <taxon>Desulfatibacillum</taxon>
    </lineage>
</organism>
<dbReference type="AlphaFoldDB" id="B8FC48"/>
<proteinExistence type="predicted"/>
<evidence type="ECO:0000313" key="3">
    <source>
        <dbReference type="Proteomes" id="UP000000739"/>
    </source>
</evidence>
<keyword evidence="3" id="KW-1185">Reference proteome</keyword>
<protein>
    <submittedName>
        <fullName evidence="2">Cupin 2 conserved barrel domain protein</fullName>
    </submittedName>
</protein>
<dbReference type="Gene3D" id="2.60.120.10">
    <property type="entry name" value="Jelly Rolls"/>
    <property type="match status" value="1"/>
</dbReference>
<reference evidence="2 3" key="1">
    <citation type="journal article" date="2012" name="Environ. Microbiol.">
        <title>The genome sequence of Desulfatibacillum alkenivorans AK-01: a blueprint for anaerobic alkane oxidation.</title>
        <authorList>
            <person name="Callaghan A.V."/>
            <person name="Morris B.E."/>
            <person name="Pereira I.A."/>
            <person name="McInerney M.J."/>
            <person name="Austin R.N."/>
            <person name="Groves J.T."/>
            <person name="Kukor J.J."/>
            <person name="Suflita J.M."/>
            <person name="Young L.Y."/>
            <person name="Zylstra G.J."/>
            <person name="Wawrik B."/>
        </authorList>
    </citation>
    <scope>NUCLEOTIDE SEQUENCE [LARGE SCALE GENOMIC DNA]</scope>
    <source>
        <strain evidence="2 3">AK-01</strain>
    </source>
</reference>
<dbReference type="InterPro" id="IPR013096">
    <property type="entry name" value="Cupin_2"/>
</dbReference>
<accession>B8FC48</accession>
<dbReference type="KEGG" id="dal:Dalk_3565"/>
<dbReference type="HOGENOM" id="CLU_156449_0_0_7"/>
<dbReference type="InterPro" id="IPR011051">
    <property type="entry name" value="RmlC_Cupin_sf"/>
</dbReference>
<evidence type="ECO:0000313" key="2">
    <source>
        <dbReference type="EMBL" id="ACL05253.1"/>
    </source>
</evidence>
<gene>
    <name evidence="2" type="ordered locus">Dalk_3565</name>
</gene>
<evidence type="ECO:0000259" key="1">
    <source>
        <dbReference type="Pfam" id="PF07883"/>
    </source>
</evidence>
<sequence length="105" mass="11725">MKNLNIFESNDYSEKGFTNFLVHESPYFKIINFNFKAGQSLPIHSHEIEGELSILVLEGEGFFLGKDEKTLSAKKGEMLVCDIAAPHGIRADTDMRVLVTIAPPI</sequence>
<name>B8FC48_DESAL</name>
<dbReference type="PANTHER" id="PTHR37694:SF1">
    <property type="entry name" value="SLR8022 PROTEIN"/>
    <property type="match status" value="1"/>
</dbReference>
<feature type="domain" description="Cupin type-2" evidence="1">
    <location>
        <begin position="34"/>
        <end position="99"/>
    </location>
</feature>
<dbReference type="InterPro" id="IPR014710">
    <property type="entry name" value="RmlC-like_jellyroll"/>
</dbReference>
<dbReference type="Pfam" id="PF07883">
    <property type="entry name" value="Cupin_2"/>
    <property type="match status" value="1"/>
</dbReference>
<dbReference type="eggNOG" id="COG1917">
    <property type="taxonomic scope" value="Bacteria"/>
</dbReference>
<dbReference type="Proteomes" id="UP000000739">
    <property type="component" value="Chromosome"/>
</dbReference>
<dbReference type="EMBL" id="CP001322">
    <property type="protein sequence ID" value="ACL05253.1"/>
    <property type="molecule type" value="Genomic_DNA"/>
</dbReference>
<dbReference type="PANTHER" id="PTHR37694">
    <property type="entry name" value="SLR8022 PROTEIN"/>
    <property type="match status" value="1"/>
</dbReference>